<feature type="domain" description="S-adenosylmethionine synthetase C-terminal" evidence="10">
    <location>
        <begin position="235"/>
        <end position="373"/>
    </location>
</feature>
<keyword evidence="1" id="KW-0554">One-carbon metabolism</keyword>
<evidence type="ECO:0000259" key="9">
    <source>
        <dbReference type="Pfam" id="PF02772"/>
    </source>
</evidence>
<dbReference type="Pfam" id="PF02773">
    <property type="entry name" value="S-AdoMet_synt_C"/>
    <property type="match status" value="1"/>
</dbReference>
<gene>
    <name evidence="11" type="ordered locus">MHLP_00240</name>
</gene>
<feature type="domain" description="S-adenosylmethionine synthetase central" evidence="9">
    <location>
        <begin position="108"/>
        <end position="232"/>
    </location>
</feature>
<keyword evidence="7" id="KW-0630">Potassium</keyword>
<reference evidence="11 12" key="1">
    <citation type="journal article" date="2012" name="J. Bacteriol.">
        <title>Genome Sequence of "Candidatus Mycoplasma haemolamae" Strain Purdue, a Red Blood Cell Pathogen of Alpacas (Vicugna pacos) and Llamas (Lama glama).</title>
        <authorList>
            <person name="Guimaraes A.M."/>
            <person name="Toth B."/>
            <person name="Santos A.P."/>
            <person name="do Nascimento N.C."/>
            <person name="Kritchevsky J.E."/>
            <person name="Messick J.B."/>
        </authorList>
    </citation>
    <scope>NUCLEOTIDE SEQUENCE [LARGE SCALE GENOMIC DNA]</scope>
    <source>
        <strain evidence="11 12">Purdue</strain>
    </source>
</reference>
<evidence type="ECO:0000259" key="8">
    <source>
        <dbReference type="Pfam" id="PF00438"/>
    </source>
</evidence>
<organism evidence="11 12">
    <name type="scientific">Mycoplasma haematolamae (strain Purdue)</name>
    <dbReference type="NCBI Taxonomy" id="1212765"/>
    <lineage>
        <taxon>Bacteria</taxon>
        <taxon>Bacillati</taxon>
        <taxon>Mycoplasmatota</taxon>
        <taxon>Mollicutes</taxon>
        <taxon>Mycoplasmataceae</taxon>
        <taxon>Mycoplasma</taxon>
    </lineage>
</organism>
<accession>I7BII0</accession>
<dbReference type="KEGG" id="mhl:MHLP_00240"/>
<evidence type="ECO:0000313" key="12">
    <source>
        <dbReference type="Proteomes" id="UP000006502"/>
    </source>
</evidence>
<dbReference type="PATRIC" id="fig|1212765.3.peg.51"/>
<evidence type="ECO:0000256" key="3">
    <source>
        <dbReference type="ARBA" id="ARBA00022723"/>
    </source>
</evidence>
<evidence type="ECO:0000256" key="4">
    <source>
        <dbReference type="ARBA" id="ARBA00022741"/>
    </source>
</evidence>
<reference evidence="12" key="2">
    <citation type="submission" date="2012-07" db="EMBL/GenBank/DDBJ databases">
        <title>Complete genome sequence of 'Candidatus Mycoplasma haemolamae'.</title>
        <authorList>
            <person name="Guimaraes A.M.S."/>
            <person name="Toth B."/>
            <person name="Santos A.P."/>
            <person name="Nascimento N.C."/>
            <person name="Sojka J.E."/>
            <person name="Messick J.B."/>
        </authorList>
    </citation>
    <scope>NUCLEOTIDE SEQUENCE [LARGE SCALE GENOMIC DNA]</scope>
    <source>
        <strain evidence="12">Purdue</strain>
    </source>
</reference>
<dbReference type="SUPFAM" id="SSF55973">
    <property type="entry name" value="S-adenosylmethionine synthetase"/>
    <property type="match status" value="3"/>
</dbReference>
<dbReference type="AlphaFoldDB" id="I7BII0"/>
<evidence type="ECO:0000256" key="1">
    <source>
        <dbReference type="ARBA" id="ARBA00022563"/>
    </source>
</evidence>
<dbReference type="GO" id="GO:0006730">
    <property type="term" value="P:one-carbon metabolic process"/>
    <property type="evidence" value="ECO:0007669"/>
    <property type="project" value="UniProtKB-KW"/>
</dbReference>
<evidence type="ECO:0000256" key="7">
    <source>
        <dbReference type="ARBA" id="ARBA00022958"/>
    </source>
</evidence>
<proteinExistence type="predicted"/>
<dbReference type="PIRSF" id="PIRSF000497">
    <property type="entry name" value="MAT"/>
    <property type="match status" value="1"/>
</dbReference>
<dbReference type="STRING" id="1212765.MHLP_00240"/>
<dbReference type="InterPro" id="IPR002133">
    <property type="entry name" value="S-AdoMet_synthetase"/>
</dbReference>
<dbReference type="OrthoDB" id="9801686at2"/>
<dbReference type="InterPro" id="IPR022629">
    <property type="entry name" value="S-AdoMet_synt_central"/>
</dbReference>
<dbReference type="InterPro" id="IPR022628">
    <property type="entry name" value="S-AdoMet_synt_N"/>
</dbReference>
<sequence length="387" mass="43307">MIVTRSSESVGRGHPDKMADWISDAILDALVHELGNEIIRYAGEVLVGHGKVMVAGEGTTWKQVDFHKITNKILDELGYDSTQFEFIQDYVPQASPLEQLNPGKCRVASDQSVIFGFATSFHPEYLPLEYLLSKKLTLKTKELIDNKTLWWAQEDYKVLVNLELDIEDLAGKWEFQGARLSSIVFSIQHDPGFPLEEVRKEVQDKVILPVLKELNISWDNKTSFLINPAGVFALGGLFADTGSTNRKPIADAYGPFVHHGGGGLNGKDLTKIDKLGAYYARWVCKNIVAAGLAKELEIRLTYSIAKEEAISCDIAYSLGSVLDADKLNALIKACFPTKILDIYEYMISEDFSFVQLSTVSHFGNFVPNLPWEKLNKVKEIDAWIKQT</sequence>
<dbReference type="PANTHER" id="PTHR11964">
    <property type="entry name" value="S-ADENOSYLMETHIONINE SYNTHETASE"/>
    <property type="match status" value="1"/>
</dbReference>
<keyword evidence="2 11" id="KW-0808">Transferase</keyword>
<evidence type="ECO:0000256" key="6">
    <source>
        <dbReference type="ARBA" id="ARBA00022842"/>
    </source>
</evidence>
<dbReference type="EC" id="2.5.1.6" evidence="11"/>
<dbReference type="GO" id="GO:0004478">
    <property type="term" value="F:methionine adenosyltransferase activity"/>
    <property type="evidence" value="ECO:0007669"/>
    <property type="project" value="UniProtKB-EC"/>
</dbReference>
<keyword evidence="4" id="KW-0547">Nucleotide-binding</keyword>
<keyword evidence="5" id="KW-0067">ATP-binding</keyword>
<keyword evidence="3" id="KW-0479">Metal-binding</keyword>
<dbReference type="HOGENOM" id="CLU_041802_1_0_14"/>
<dbReference type="GO" id="GO:0046872">
    <property type="term" value="F:metal ion binding"/>
    <property type="evidence" value="ECO:0007669"/>
    <property type="project" value="UniProtKB-KW"/>
</dbReference>
<dbReference type="Proteomes" id="UP000006502">
    <property type="component" value="Chromosome"/>
</dbReference>
<dbReference type="Gene3D" id="3.30.300.10">
    <property type="match status" value="3"/>
</dbReference>
<dbReference type="Pfam" id="PF00438">
    <property type="entry name" value="S-AdoMet_synt_N"/>
    <property type="match status" value="1"/>
</dbReference>
<dbReference type="Pfam" id="PF02772">
    <property type="entry name" value="S-AdoMet_synt_M"/>
    <property type="match status" value="1"/>
</dbReference>
<dbReference type="GO" id="GO:0006556">
    <property type="term" value="P:S-adenosylmethionine biosynthetic process"/>
    <property type="evidence" value="ECO:0007669"/>
    <property type="project" value="InterPro"/>
</dbReference>
<protein>
    <submittedName>
        <fullName evidence="11">S-adenosylmethionine synthetase</fullName>
        <ecNumber evidence="11">2.5.1.6</ecNumber>
    </submittedName>
</protein>
<dbReference type="InterPro" id="IPR022630">
    <property type="entry name" value="S-AdoMet_synt_C"/>
</dbReference>
<evidence type="ECO:0000256" key="2">
    <source>
        <dbReference type="ARBA" id="ARBA00022679"/>
    </source>
</evidence>
<keyword evidence="12" id="KW-1185">Reference proteome</keyword>
<dbReference type="CDD" id="cd18079">
    <property type="entry name" value="S-AdoMet_synt"/>
    <property type="match status" value="1"/>
</dbReference>
<dbReference type="GO" id="GO:0005524">
    <property type="term" value="F:ATP binding"/>
    <property type="evidence" value="ECO:0007669"/>
    <property type="project" value="UniProtKB-KW"/>
</dbReference>
<name>I7BII0_MYCHA</name>
<evidence type="ECO:0000313" key="11">
    <source>
        <dbReference type="EMBL" id="AFO51628.1"/>
    </source>
</evidence>
<dbReference type="EMBL" id="CP003731">
    <property type="protein sequence ID" value="AFO51628.1"/>
    <property type="molecule type" value="Genomic_DNA"/>
</dbReference>
<keyword evidence="6" id="KW-0460">Magnesium</keyword>
<dbReference type="InterPro" id="IPR022636">
    <property type="entry name" value="S-AdoMet_synthetase_sfam"/>
</dbReference>
<evidence type="ECO:0000259" key="10">
    <source>
        <dbReference type="Pfam" id="PF02773"/>
    </source>
</evidence>
<evidence type="ECO:0000256" key="5">
    <source>
        <dbReference type="ARBA" id="ARBA00022840"/>
    </source>
</evidence>
<feature type="domain" description="S-adenosylmethionine synthetase N-terminal" evidence="8">
    <location>
        <begin position="6"/>
        <end position="89"/>
    </location>
</feature>